<feature type="domain" description="EF-hand" evidence="8">
    <location>
        <begin position="817"/>
        <end position="852"/>
    </location>
</feature>
<name>A0A8C5BWW0_GADMO</name>
<dbReference type="OMA" id="KIADYNH"/>
<dbReference type="CDD" id="cd21214">
    <property type="entry name" value="CH_ACTN_rpt1"/>
    <property type="match status" value="1"/>
</dbReference>
<feature type="coiled-coil region" evidence="6">
    <location>
        <begin position="438"/>
        <end position="472"/>
    </location>
</feature>
<keyword evidence="4" id="KW-0106">Calcium</keyword>
<dbReference type="InterPro" id="IPR001715">
    <property type="entry name" value="CH_dom"/>
</dbReference>
<dbReference type="SMART" id="SM00033">
    <property type="entry name" value="CH"/>
    <property type="match status" value="2"/>
</dbReference>
<dbReference type="SMART" id="SM01184">
    <property type="entry name" value="efhand_Ca_insen"/>
    <property type="match status" value="1"/>
</dbReference>
<accession>A0A8C5BWW0</accession>
<reference evidence="9" key="1">
    <citation type="submission" date="2025-08" db="UniProtKB">
        <authorList>
            <consortium name="Ensembl"/>
        </authorList>
    </citation>
    <scope>IDENTIFICATION</scope>
</reference>
<dbReference type="Proteomes" id="UP000694546">
    <property type="component" value="Chromosome 16"/>
</dbReference>
<dbReference type="CDD" id="cd00176">
    <property type="entry name" value="SPEC"/>
    <property type="match status" value="1"/>
</dbReference>
<dbReference type="GeneTree" id="ENSGT00940000155548"/>
<evidence type="ECO:0000313" key="9">
    <source>
        <dbReference type="Ensembl" id="ENSGMOP00000053269.1"/>
    </source>
</evidence>
<dbReference type="PROSITE" id="PS00020">
    <property type="entry name" value="ACTININ_2"/>
    <property type="match status" value="1"/>
</dbReference>
<proteinExistence type="inferred from homology"/>
<dbReference type="InterPro" id="IPR002048">
    <property type="entry name" value="EF_hand_dom"/>
</dbReference>
<evidence type="ECO:0008006" key="11">
    <source>
        <dbReference type="Google" id="ProtNLM"/>
    </source>
</evidence>
<dbReference type="GO" id="GO:0003779">
    <property type="term" value="F:actin binding"/>
    <property type="evidence" value="ECO:0007669"/>
    <property type="project" value="UniProtKB-KW"/>
</dbReference>
<reference evidence="9" key="2">
    <citation type="submission" date="2025-09" db="UniProtKB">
        <authorList>
            <consortium name="Ensembl"/>
        </authorList>
    </citation>
    <scope>IDENTIFICATION</scope>
</reference>
<dbReference type="CDD" id="cd00051">
    <property type="entry name" value="EFh"/>
    <property type="match status" value="1"/>
</dbReference>
<organism evidence="9 10">
    <name type="scientific">Gadus morhua</name>
    <name type="common">Atlantic cod</name>
    <dbReference type="NCBI Taxonomy" id="8049"/>
    <lineage>
        <taxon>Eukaryota</taxon>
        <taxon>Metazoa</taxon>
        <taxon>Chordata</taxon>
        <taxon>Craniata</taxon>
        <taxon>Vertebrata</taxon>
        <taxon>Euteleostomi</taxon>
        <taxon>Actinopterygii</taxon>
        <taxon>Neopterygii</taxon>
        <taxon>Teleostei</taxon>
        <taxon>Neoteleostei</taxon>
        <taxon>Acanthomorphata</taxon>
        <taxon>Zeiogadaria</taxon>
        <taxon>Gadariae</taxon>
        <taxon>Gadiformes</taxon>
        <taxon>Gadoidei</taxon>
        <taxon>Gadidae</taxon>
        <taxon>Gadus</taxon>
    </lineage>
</organism>
<evidence type="ECO:0000313" key="10">
    <source>
        <dbReference type="Proteomes" id="UP000694546"/>
    </source>
</evidence>
<dbReference type="SMART" id="SM00150">
    <property type="entry name" value="SPEC"/>
    <property type="match status" value="2"/>
</dbReference>
<dbReference type="InterPro" id="IPR002017">
    <property type="entry name" value="Spectrin_repeat"/>
</dbReference>
<feature type="domain" description="Calponin-homology (CH)" evidence="7">
    <location>
        <begin position="152"/>
        <end position="258"/>
    </location>
</feature>
<evidence type="ECO:0000256" key="1">
    <source>
        <dbReference type="ARBA" id="ARBA00010255"/>
    </source>
</evidence>
<dbReference type="InterPro" id="IPR036872">
    <property type="entry name" value="CH_dom_sf"/>
</dbReference>
<dbReference type="GO" id="GO:0005509">
    <property type="term" value="F:calcium ion binding"/>
    <property type="evidence" value="ECO:0007669"/>
    <property type="project" value="InterPro"/>
</dbReference>
<dbReference type="Gene3D" id="1.10.238.10">
    <property type="entry name" value="EF-hand"/>
    <property type="match status" value="2"/>
</dbReference>
<dbReference type="Pfam" id="PF00307">
    <property type="entry name" value="CH"/>
    <property type="match status" value="2"/>
</dbReference>
<evidence type="ECO:0000256" key="4">
    <source>
        <dbReference type="ARBA" id="ARBA00022837"/>
    </source>
</evidence>
<dbReference type="InterPro" id="IPR014837">
    <property type="entry name" value="EF-hand_Ca_insen"/>
</dbReference>
<dbReference type="SUPFAM" id="SSF46966">
    <property type="entry name" value="Spectrin repeat"/>
    <property type="match status" value="4"/>
</dbReference>
<dbReference type="InterPro" id="IPR011992">
    <property type="entry name" value="EF-hand-dom_pair"/>
</dbReference>
<protein>
    <recommendedName>
        <fullName evidence="11">Alpha-actinin-4</fullName>
    </recommendedName>
</protein>
<evidence type="ECO:0000256" key="6">
    <source>
        <dbReference type="SAM" id="Coils"/>
    </source>
</evidence>
<evidence type="ECO:0000256" key="3">
    <source>
        <dbReference type="ARBA" id="ARBA00022737"/>
    </source>
</evidence>
<dbReference type="PROSITE" id="PS00019">
    <property type="entry name" value="ACTININ_1"/>
    <property type="match status" value="1"/>
</dbReference>
<comment type="similarity">
    <text evidence="1">Belongs to the alpha-actinin family.</text>
</comment>
<dbReference type="PROSITE" id="PS50021">
    <property type="entry name" value="CH"/>
    <property type="match status" value="2"/>
</dbReference>
<feature type="domain" description="EF-hand" evidence="8">
    <location>
        <begin position="754"/>
        <end position="789"/>
    </location>
</feature>
<evidence type="ECO:0000256" key="5">
    <source>
        <dbReference type="ARBA" id="ARBA00023203"/>
    </source>
</evidence>
<dbReference type="Pfam" id="PF08726">
    <property type="entry name" value="EFhand_Ca_insen"/>
    <property type="match status" value="1"/>
</dbReference>
<feature type="domain" description="Calponin-homology (CH)" evidence="7">
    <location>
        <begin position="39"/>
        <end position="143"/>
    </location>
</feature>
<dbReference type="InterPro" id="IPR001589">
    <property type="entry name" value="Actinin_actin-bd_CS"/>
</dbReference>
<dbReference type="Gene3D" id="1.20.58.60">
    <property type="match status" value="4"/>
</dbReference>
<dbReference type="Ensembl" id="ENSGMOT00000033266.1">
    <property type="protein sequence ID" value="ENSGMOP00000053269.1"/>
    <property type="gene ID" value="ENSGMOG00000007919.2"/>
</dbReference>
<keyword evidence="10" id="KW-1185">Reference proteome</keyword>
<dbReference type="SMART" id="SM00054">
    <property type="entry name" value="EFh"/>
    <property type="match status" value="2"/>
</dbReference>
<dbReference type="PROSITE" id="PS50222">
    <property type="entry name" value="EF_HAND_2"/>
    <property type="match status" value="2"/>
</dbReference>
<evidence type="ECO:0000259" key="8">
    <source>
        <dbReference type="PROSITE" id="PS50222"/>
    </source>
</evidence>
<dbReference type="InterPro" id="IPR018159">
    <property type="entry name" value="Spectrin/alpha-actinin"/>
</dbReference>
<dbReference type="SUPFAM" id="SSF47576">
    <property type="entry name" value="Calponin-homology domain, CH-domain"/>
    <property type="match status" value="1"/>
</dbReference>
<dbReference type="CDD" id="cd21216">
    <property type="entry name" value="CH_ACTN_rpt2"/>
    <property type="match status" value="1"/>
</dbReference>
<keyword evidence="5" id="KW-0009">Actin-binding</keyword>
<keyword evidence="6" id="KW-0175">Coiled coil</keyword>
<dbReference type="AlphaFoldDB" id="A0A8C5BWW0"/>
<keyword evidence="3" id="KW-0677">Repeat</keyword>
<dbReference type="SUPFAM" id="SSF47473">
    <property type="entry name" value="EF-hand"/>
    <property type="match status" value="1"/>
</dbReference>
<evidence type="ECO:0000259" key="7">
    <source>
        <dbReference type="PROSITE" id="PS50021"/>
    </source>
</evidence>
<sequence>MVDYHAANNQQYTAEGTPIYMEQENDWDRDLLLDPAWEKQQRKTFTAWCNSHLRKAGTQIDSIEEDFRDGLKLMLLLEVISGERLPKPERGKMRVHKINNVNKALDFIASKGVKLVSIGAEEIVDGNAKMTLGMIWTIILRFAIQDISVDETSAKEGLLLWCQRKTAPYKNVNVQNFHISWKDGLAFNALIHRHRPELIDYDKLRKDDPLTNLNNAFEVAEKYLDIPKMMDAEDIVGTLRPDEKAIMTYVSCFYHAFSGAQKAETAANRICKVLAVNQENEHLMEDYEKLASDLLEWIRRTIPWLENRAPEKTMAEMQQKLEDFRDYRRVHKPPKVQEKCQLEINFNTLQTKLRLSNRPAFMPSEGRMVSDINGSWHALEGAEKGYEEWLLNEIRRLERLDHLAEKFRQKATIHEAWTDGKEAMLTQKDYATATLSEVKALLRKHEAFESDLAAHQDRVEQIAAIAQELNELDYYDSPSVNARCQNICEQWDSLGSLTQNRRESLERTEKQLESIDELYLEYAKRAAPFNNWMEGAMEDLQDMFIVHNIEEIQGLITAHEQFKSTLPDANKEREAIQAIQAEVQKIAQHNGINLSGTNPYTSITPESIDSKWEKVQRLVPQRDQALQEELAKQQSNDHLRRQFATQANMVGPWIQTKMEEIGRISIEMNGTLEDQLTHLREYEQSIIEYKPHIDRLEGDHQLIQEALIFDNKYTAYTMEHLRVGWEQLLTTIARTINEIDNQILTRDAKGISQEQLHEYRTSFNHFDKDHSGALMAEEFKACLISLGYDVENNKQKRLGQMPTEEYRALLISTGNSLGDAEFARIMGIVDPNSSGAVTFQAFIDFMSRETTDTDTADQVIASFKILAGDKNFITAEELRRELPADQAEYCIARMAPYGGPDGVPGALDYMSFSTALYGESDL</sequence>
<keyword evidence="2" id="KW-0479">Metal-binding</keyword>
<dbReference type="Gene3D" id="1.10.418.10">
    <property type="entry name" value="Calponin-like domain"/>
    <property type="match status" value="2"/>
</dbReference>
<evidence type="ECO:0000256" key="2">
    <source>
        <dbReference type="ARBA" id="ARBA00022723"/>
    </source>
</evidence>
<dbReference type="PANTHER" id="PTHR11915">
    <property type="entry name" value="SPECTRIN/FILAMIN RELATED CYTOSKELETAL PROTEIN"/>
    <property type="match status" value="1"/>
</dbReference>
<dbReference type="Pfam" id="PF00435">
    <property type="entry name" value="Spectrin"/>
    <property type="match status" value="4"/>
</dbReference>